<organism evidence="3 4">
    <name type="scientific">Roseibium alexandrii</name>
    <dbReference type="NCBI Taxonomy" id="388408"/>
    <lineage>
        <taxon>Bacteria</taxon>
        <taxon>Pseudomonadati</taxon>
        <taxon>Pseudomonadota</taxon>
        <taxon>Alphaproteobacteria</taxon>
        <taxon>Hyphomicrobiales</taxon>
        <taxon>Stappiaceae</taxon>
        <taxon>Roseibium</taxon>
    </lineage>
</organism>
<keyword evidence="1" id="KW-0812">Transmembrane</keyword>
<evidence type="ECO:0000313" key="3">
    <source>
        <dbReference type="EMBL" id="CTQ76269.1"/>
    </source>
</evidence>
<dbReference type="PANTHER" id="PTHR42709">
    <property type="entry name" value="ALKALINE PHOSPHATASE LIKE PROTEIN"/>
    <property type="match status" value="1"/>
</dbReference>
<feature type="transmembrane region" description="Helical" evidence="1">
    <location>
        <begin position="135"/>
        <end position="160"/>
    </location>
</feature>
<evidence type="ECO:0000259" key="2">
    <source>
        <dbReference type="Pfam" id="PF09335"/>
    </source>
</evidence>
<protein>
    <submittedName>
        <fullName evidence="3">Inner membrane protein YohD</fullName>
    </submittedName>
</protein>
<dbReference type="EMBL" id="CXWD01000025">
    <property type="protein sequence ID" value="CTQ76269.1"/>
    <property type="molecule type" value="Genomic_DNA"/>
</dbReference>
<name>A0A0M7AMZ5_9HYPH</name>
<feature type="transmembrane region" description="Helical" evidence="1">
    <location>
        <begin position="15"/>
        <end position="36"/>
    </location>
</feature>
<proteinExistence type="predicted"/>
<dbReference type="STRING" id="388408.LAX5112_04543"/>
<dbReference type="InterPro" id="IPR051311">
    <property type="entry name" value="DedA_domain"/>
</dbReference>
<gene>
    <name evidence="3" type="primary">yohD</name>
    <name evidence="3" type="ORF">LAX5112_04543</name>
</gene>
<dbReference type="InterPro" id="IPR032816">
    <property type="entry name" value="VTT_dom"/>
</dbReference>
<feature type="transmembrane region" description="Helical" evidence="1">
    <location>
        <begin position="43"/>
        <end position="69"/>
    </location>
</feature>
<keyword evidence="1" id="KW-1133">Transmembrane helix</keyword>
<dbReference type="Proteomes" id="UP000053235">
    <property type="component" value="Unassembled WGS sequence"/>
</dbReference>
<dbReference type="PANTHER" id="PTHR42709:SF2">
    <property type="entry name" value="INNER MEMBRANE PROTEIN YOHD"/>
    <property type="match status" value="1"/>
</dbReference>
<sequence length="203" mass="21826">MITKLALQEIPLEQLLDLISSYGPLIYVLLFGYCALKSGALPLFAGFAAQTGALEVGPVATATFLGGYLGDELRFGLVRRYGLPDLSHRPRLQRAFATATSLVTRYGSLYVFMYRYPKGMRTIGALPMGLGPMPWPTFTLLNAASAALWTTVLVGTGYMFGAQVQTAVEGGWGFVSVALLAAMALVIGLAWLRLRRTPLASAN</sequence>
<evidence type="ECO:0000313" key="4">
    <source>
        <dbReference type="Proteomes" id="UP000053235"/>
    </source>
</evidence>
<dbReference type="RefSeq" id="WP_235812933.1">
    <property type="nucleotide sequence ID" value="NZ_CXWD01000025.1"/>
</dbReference>
<feature type="transmembrane region" description="Helical" evidence="1">
    <location>
        <begin position="172"/>
        <end position="192"/>
    </location>
</feature>
<accession>A0A0M7AMZ5</accession>
<feature type="domain" description="VTT" evidence="2">
    <location>
        <begin position="47"/>
        <end position="158"/>
    </location>
</feature>
<dbReference type="GO" id="GO:0005886">
    <property type="term" value="C:plasma membrane"/>
    <property type="evidence" value="ECO:0007669"/>
    <property type="project" value="TreeGrafter"/>
</dbReference>
<evidence type="ECO:0000256" key="1">
    <source>
        <dbReference type="SAM" id="Phobius"/>
    </source>
</evidence>
<keyword evidence="4" id="KW-1185">Reference proteome</keyword>
<dbReference type="AlphaFoldDB" id="A0A0M7AMZ5"/>
<keyword evidence="1" id="KW-0472">Membrane</keyword>
<feature type="transmembrane region" description="Helical" evidence="1">
    <location>
        <begin position="95"/>
        <end position="114"/>
    </location>
</feature>
<reference evidence="4" key="1">
    <citation type="submission" date="2015-07" db="EMBL/GenBank/DDBJ databases">
        <authorList>
            <person name="Rodrigo-Torres Lidia"/>
            <person name="Arahal R.David."/>
        </authorList>
    </citation>
    <scope>NUCLEOTIDE SEQUENCE [LARGE SCALE GENOMIC DNA]</scope>
    <source>
        <strain evidence="4">CECT 5112</strain>
    </source>
</reference>
<dbReference type="Pfam" id="PF09335">
    <property type="entry name" value="VTT_dom"/>
    <property type="match status" value="1"/>
</dbReference>